<accession>A0A1G7IPB4</accession>
<organism evidence="1 2">
    <name type="scientific">Epilithonimonas hungarica</name>
    <dbReference type="NCBI Taxonomy" id="454006"/>
    <lineage>
        <taxon>Bacteria</taxon>
        <taxon>Pseudomonadati</taxon>
        <taxon>Bacteroidota</taxon>
        <taxon>Flavobacteriia</taxon>
        <taxon>Flavobacteriales</taxon>
        <taxon>Weeksellaceae</taxon>
        <taxon>Chryseobacterium group</taxon>
        <taxon>Epilithonimonas</taxon>
    </lineage>
</organism>
<protein>
    <recommendedName>
        <fullName evidence="3">Phage tail protein</fullName>
    </recommendedName>
</protein>
<dbReference type="Proteomes" id="UP000199203">
    <property type="component" value="Unassembled WGS sequence"/>
</dbReference>
<gene>
    <name evidence="1" type="ORF">SAMN05421825_1146</name>
</gene>
<dbReference type="GO" id="GO:0033104">
    <property type="term" value="C:type VI protein secretion system complex"/>
    <property type="evidence" value="ECO:0007669"/>
    <property type="project" value="InterPro"/>
</dbReference>
<evidence type="ECO:0000313" key="1">
    <source>
        <dbReference type="EMBL" id="SDF14463.1"/>
    </source>
</evidence>
<sequence>MSFKAKFKVAGKEFTALNVSYGLFQETDATGRPSTVTRGGKIDVVVEGTNSTELFEWMTNSFERKDGSIVFFKRDSDATLKELKFTEGYLVKHKENFDSTGENPLTETFTISARKIEMGSGAYENEWPGSL</sequence>
<name>A0A1G7IPB4_9FLAO</name>
<proteinExistence type="predicted"/>
<dbReference type="InterPro" id="IPR041408">
    <property type="entry name" value="Hcp_Tssd"/>
</dbReference>
<dbReference type="STRING" id="454006.SAMN05421825_1146"/>
<dbReference type="Pfam" id="PF17642">
    <property type="entry name" value="TssD"/>
    <property type="match status" value="1"/>
</dbReference>
<evidence type="ECO:0008006" key="3">
    <source>
        <dbReference type="Google" id="ProtNLM"/>
    </source>
</evidence>
<dbReference type="AlphaFoldDB" id="A0A1G7IPB4"/>
<dbReference type="RefSeq" id="WP_027384336.1">
    <property type="nucleotide sequence ID" value="NZ_FNBH01000001.1"/>
</dbReference>
<evidence type="ECO:0000313" key="2">
    <source>
        <dbReference type="Proteomes" id="UP000199203"/>
    </source>
</evidence>
<keyword evidence="2" id="KW-1185">Reference proteome</keyword>
<reference evidence="2" key="1">
    <citation type="submission" date="2016-10" db="EMBL/GenBank/DDBJ databases">
        <authorList>
            <person name="Varghese N."/>
            <person name="Submissions S."/>
        </authorList>
    </citation>
    <scope>NUCLEOTIDE SEQUENCE [LARGE SCALE GENOMIC DNA]</scope>
    <source>
        <strain evidence="2">DSM 19684</strain>
    </source>
</reference>
<dbReference type="OrthoDB" id="955509at2"/>
<dbReference type="EMBL" id="FNBH01000001">
    <property type="protein sequence ID" value="SDF14463.1"/>
    <property type="molecule type" value="Genomic_DNA"/>
</dbReference>